<keyword evidence="5 8" id="KW-0408">Iron</keyword>
<accession>A0A7Y9UP60</accession>
<evidence type="ECO:0000313" key="9">
    <source>
        <dbReference type="EMBL" id="NYG57176.1"/>
    </source>
</evidence>
<dbReference type="PANTHER" id="PTHR36923:SF3">
    <property type="entry name" value="FERREDOXIN"/>
    <property type="match status" value="1"/>
</dbReference>
<dbReference type="AlphaFoldDB" id="A0A7Y9UP60"/>
<evidence type="ECO:0000313" key="10">
    <source>
        <dbReference type="Proteomes" id="UP000540656"/>
    </source>
</evidence>
<dbReference type="Pfam" id="PF13370">
    <property type="entry name" value="Fer4_13"/>
    <property type="match status" value="1"/>
</dbReference>
<protein>
    <recommendedName>
        <fullName evidence="8">Ferredoxin</fullName>
    </recommendedName>
</protein>
<dbReference type="Proteomes" id="UP000540656">
    <property type="component" value="Unassembled WGS sequence"/>
</dbReference>
<sequence>MNELDNEVHVDVDTNACVGSGTCAMIDPEHFSVVDGKAQVVAERVPATEDLEDAVADCPVQALSVKR</sequence>
<dbReference type="Gene3D" id="3.30.70.20">
    <property type="match status" value="1"/>
</dbReference>
<dbReference type="GO" id="GO:0009055">
    <property type="term" value="F:electron transfer activity"/>
    <property type="evidence" value="ECO:0007669"/>
    <property type="project" value="UniProtKB-UniRule"/>
</dbReference>
<evidence type="ECO:0000256" key="7">
    <source>
        <dbReference type="ARBA" id="ARBA00023291"/>
    </source>
</evidence>
<keyword evidence="10" id="KW-1185">Reference proteome</keyword>
<dbReference type="PANTHER" id="PTHR36923">
    <property type="entry name" value="FERREDOXIN"/>
    <property type="match status" value="1"/>
</dbReference>
<evidence type="ECO:0000256" key="2">
    <source>
        <dbReference type="ARBA" id="ARBA00022448"/>
    </source>
</evidence>
<keyword evidence="3 8" id="KW-0479">Metal-binding</keyword>
<comment type="caution">
    <text evidence="9">The sequence shown here is derived from an EMBL/GenBank/DDBJ whole genome shotgun (WGS) entry which is preliminary data.</text>
</comment>
<comment type="cofactor">
    <cofactor evidence="1">
        <name>[3Fe-4S] cluster</name>
        <dbReference type="ChEBI" id="CHEBI:21137"/>
    </cofactor>
</comment>
<evidence type="ECO:0000256" key="3">
    <source>
        <dbReference type="ARBA" id="ARBA00022723"/>
    </source>
</evidence>
<evidence type="ECO:0000256" key="6">
    <source>
        <dbReference type="ARBA" id="ARBA00023014"/>
    </source>
</evidence>
<keyword evidence="7" id="KW-0003">3Fe-4S</keyword>
<gene>
    <name evidence="9" type="ORF">BJ980_000099</name>
</gene>
<keyword evidence="4 8" id="KW-0249">Electron transport</keyword>
<dbReference type="GO" id="GO:0005506">
    <property type="term" value="F:iron ion binding"/>
    <property type="evidence" value="ECO:0007669"/>
    <property type="project" value="UniProtKB-UniRule"/>
</dbReference>
<reference evidence="9 10" key="1">
    <citation type="submission" date="2020-07" db="EMBL/GenBank/DDBJ databases">
        <title>Sequencing the genomes of 1000 actinobacteria strains.</title>
        <authorList>
            <person name="Klenk H.-P."/>
        </authorList>
    </citation>
    <scope>NUCLEOTIDE SEQUENCE [LARGE SCALE GENOMIC DNA]</scope>
    <source>
        <strain evidence="9 10">DSM 23819</strain>
    </source>
</reference>
<dbReference type="InterPro" id="IPR001080">
    <property type="entry name" value="3Fe4S_ferredoxin"/>
</dbReference>
<dbReference type="PRINTS" id="PR00352">
    <property type="entry name" value="3FE4SFRDOXIN"/>
</dbReference>
<evidence type="ECO:0000256" key="8">
    <source>
        <dbReference type="RuleBase" id="RU368020"/>
    </source>
</evidence>
<evidence type="ECO:0000256" key="1">
    <source>
        <dbReference type="ARBA" id="ARBA00001927"/>
    </source>
</evidence>
<evidence type="ECO:0000256" key="4">
    <source>
        <dbReference type="ARBA" id="ARBA00022982"/>
    </source>
</evidence>
<proteinExistence type="predicted"/>
<dbReference type="RefSeq" id="WP_179500488.1">
    <property type="nucleotide sequence ID" value="NZ_JACCAA010000001.1"/>
</dbReference>
<keyword evidence="6 8" id="KW-0411">Iron-sulfur</keyword>
<dbReference type="SUPFAM" id="SSF54862">
    <property type="entry name" value="4Fe-4S ferredoxins"/>
    <property type="match status" value="1"/>
</dbReference>
<name>A0A7Y9UP60_9ACTN</name>
<evidence type="ECO:0000256" key="5">
    <source>
        <dbReference type="ARBA" id="ARBA00023004"/>
    </source>
</evidence>
<dbReference type="GO" id="GO:0051538">
    <property type="term" value="F:3 iron, 4 sulfur cluster binding"/>
    <property type="evidence" value="ECO:0007669"/>
    <property type="project" value="UniProtKB-KW"/>
</dbReference>
<dbReference type="InterPro" id="IPR051269">
    <property type="entry name" value="Fe-S_cluster_ET"/>
</dbReference>
<organism evidence="9 10">
    <name type="scientific">Nocardioides daedukensis</name>
    <dbReference type="NCBI Taxonomy" id="634462"/>
    <lineage>
        <taxon>Bacteria</taxon>
        <taxon>Bacillati</taxon>
        <taxon>Actinomycetota</taxon>
        <taxon>Actinomycetes</taxon>
        <taxon>Propionibacteriales</taxon>
        <taxon>Nocardioidaceae</taxon>
        <taxon>Nocardioides</taxon>
    </lineage>
</organism>
<keyword evidence="2 8" id="KW-0813">Transport</keyword>
<dbReference type="EMBL" id="JACCAA010000001">
    <property type="protein sequence ID" value="NYG57176.1"/>
    <property type="molecule type" value="Genomic_DNA"/>
</dbReference>
<comment type="function">
    <text evidence="8">Ferredoxins are iron-sulfur proteins that transfer electrons in a wide variety of metabolic reactions.</text>
</comment>